<dbReference type="AlphaFoldDB" id="A0A290MUX6"/>
<proteinExistence type="predicted"/>
<protein>
    <submittedName>
        <fullName evidence="1">Uncharacterized protein</fullName>
    </submittedName>
</protein>
<name>A0A290MUX6_CAUVI</name>
<reference evidence="2" key="1">
    <citation type="submission" date="2017-09" db="EMBL/GenBank/DDBJ databases">
        <title>Genome evolution observed in wild isolates of Caulobacter crescentus.</title>
        <authorList>
            <person name="Ely B."/>
            <person name="Wilson K."/>
            <person name="Scott D."/>
        </authorList>
    </citation>
    <scope>NUCLEOTIDE SEQUENCE [LARGE SCALE GENOMIC DNA]</scope>
    <source>
        <strain evidence="2">CB13b1a</strain>
    </source>
</reference>
<dbReference type="Proteomes" id="UP000217311">
    <property type="component" value="Chromosome"/>
</dbReference>
<gene>
    <name evidence="1" type="ORF">CA606_07220</name>
</gene>
<dbReference type="EMBL" id="CP023315">
    <property type="protein sequence ID" value="ATC32158.1"/>
    <property type="molecule type" value="Genomic_DNA"/>
</dbReference>
<evidence type="ECO:0000313" key="1">
    <source>
        <dbReference type="EMBL" id="ATC32158.1"/>
    </source>
</evidence>
<sequence length="118" mass="12872">MMAMISVALALALSQPGPRADAVIGEIGSRAFVLKSVRVDLHPDNRSELRGWMCRRSAGASLRRLAVVAEDASGAPIWKGVVATPSFAPGLMHECRVLKIDLPSEIARKAMRWRLERP</sequence>
<organism evidence="1 2">
    <name type="scientific">Caulobacter vibrioides</name>
    <name type="common">Caulobacter crescentus</name>
    <dbReference type="NCBI Taxonomy" id="155892"/>
    <lineage>
        <taxon>Bacteria</taxon>
        <taxon>Pseudomonadati</taxon>
        <taxon>Pseudomonadota</taxon>
        <taxon>Alphaproteobacteria</taxon>
        <taxon>Caulobacterales</taxon>
        <taxon>Caulobacteraceae</taxon>
        <taxon>Caulobacter</taxon>
    </lineage>
</organism>
<evidence type="ECO:0000313" key="2">
    <source>
        <dbReference type="Proteomes" id="UP000217311"/>
    </source>
</evidence>
<dbReference type="RefSeq" id="WP_096051594.1">
    <property type="nucleotide sequence ID" value="NZ_CP023315.3"/>
</dbReference>
<accession>A0A290MUX6</accession>